<gene>
    <name evidence="1" type="ORF">chiPu_0029147</name>
</gene>
<proteinExistence type="predicted"/>
<sequence>MMFCPLPVYVVTQYGQSVCTRSGWMEGRREGKVVAMTLGGRVAYAVTSEGRRCVRGGVDGYGRCLRGDVERASVVYAVTSKGRVSCTRCCRGAMETGKLFPQSVV</sequence>
<comment type="caution">
    <text evidence="1">The sequence shown here is derived from an EMBL/GenBank/DDBJ whole genome shotgun (WGS) entry which is preliminary data.</text>
</comment>
<name>A0A401TQ88_CHIPU</name>
<evidence type="ECO:0000313" key="2">
    <source>
        <dbReference type="Proteomes" id="UP000287033"/>
    </source>
</evidence>
<reference evidence="1 2" key="1">
    <citation type="journal article" date="2018" name="Nat. Ecol. Evol.">
        <title>Shark genomes provide insights into elasmobranch evolution and the origin of vertebrates.</title>
        <authorList>
            <person name="Hara Y"/>
            <person name="Yamaguchi K"/>
            <person name="Onimaru K"/>
            <person name="Kadota M"/>
            <person name="Koyanagi M"/>
            <person name="Keeley SD"/>
            <person name="Tatsumi K"/>
            <person name="Tanaka K"/>
            <person name="Motone F"/>
            <person name="Kageyama Y"/>
            <person name="Nozu R"/>
            <person name="Adachi N"/>
            <person name="Nishimura O"/>
            <person name="Nakagawa R"/>
            <person name="Tanegashima C"/>
            <person name="Kiyatake I"/>
            <person name="Matsumoto R"/>
            <person name="Murakumo K"/>
            <person name="Nishida K"/>
            <person name="Terakita A"/>
            <person name="Kuratani S"/>
            <person name="Sato K"/>
            <person name="Hyodo S Kuraku.S."/>
        </authorList>
    </citation>
    <scope>NUCLEOTIDE SEQUENCE [LARGE SCALE GENOMIC DNA]</scope>
</reference>
<protein>
    <submittedName>
        <fullName evidence="1">Uncharacterized protein</fullName>
    </submittedName>
</protein>
<dbReference type="AlphaFoldDB" id="A0A401TQ88"/>
<dbReference type="EMBL" id="BEZZ01149383">
    <property type="protein sequence ID" value="GCC44827.1"/>
    <property type="molecule type" value="Genomic_DNA"/>
</dbReference>
<keyword evidence="2" id="KW-1185">Reference proteome</keyword>
<dbReference type="Proteomes" id="UP000287033">
    <property type="component" value="Unassembled WGS sequence"/>
</dbReference>
<accession>A0A401TQ88</accession>
<organism evidence="1 2">
    <name type="scientific">Chiloscyllium punctatum</name>
    <name type="common">Brownbanded bambooshark</name>
    <name type="synonym">Hemiscyllium punctatum</name>
    <dbReference type="NCBI Taxonomy" id="137246"/>
    <lineage>
        <taxon>Eukaryota</taxon>
        <taxon>Metazoa</taxon>
        <taxon>Chordata</taxon>
        <taxon>Craniata</taxon>
        <taxon>Vertebrata</taxon>
        <taxon>Chondrichthyes</taxon>
        <taxon>Elasmobranchii</taxon>
        <taxon>Galeomorphii</taxon>
        <taxon>Galeoidea</taxon>
        <taxon>Orectolobiformes</taxon>
        <taxon>Hemiscylliidae</taxon>
        <taxon>Chiloscyllium</taxon>
    </lineage>
</organism>
<evidence type="ECO:0000313" key="1">
    <source>
        <dbReference type="EMBL" id="GCC44827.1"/>
    </source>
</evidence>